<dbReference type="InterPro" id="IPR005338">
    <property type="entry name" value="Anhydro_N_Ac-Mur_kinase"/>
</dbReference>
<dbReference type="PANTHER" id="PTHR30605:SF0">
    <property type="entry name" value="ANHYDRO-N-ACETYLMURAMIC ACID KINASE"/>
    <property type="match status" value="1"/>
</dbReference>
<dbReference type="NCBIfam" id="NF007148">
    <property type="entry name" value="PRK09585.3-2"/>
    <property type="match status" value="1"/>
</dbReference>
<feature type="binding site" evidence="1">
    <location>
        <begin position="11"/>
        <end position="18"/>
    </location>
    <ligand>
        <name>ATP</name>
        <dbReference type="ChEBI" id="CHEBI:30616"/>
    </ligand>
</feature>
<reference evidence="2 3" key="1">
    <citation type="submission" date="2018-03" db="EMBL/GenBank/DDBJ databases">
        <title>Genome sequence of Clostridium liquoris DSM 100320.</title>
        <authorList>
            <person name="Poehlein A."/>
            <person name="Daniel R."/>
        </authorList>
    </citation>
    <scope>NUCLEOTIDE SEQUENCE [LARGE SCALE GENOMIC DNA]</scope>
    <source>
        <strain evidence="2 3">DSM 100320</strain>
    </source>
</reference>
<proteinExistence type="inferred from homology"/>
<comment type="pathway">
    <text evidence="1">Amino-sugar metabolism; 1,6-anhydro-N-acetylmuramate degradation.</text>
</comment>
<dbReference type="UniPathway" id="UPA00544"/>
<dbReference type="GO" id="GO:0006040">
    <property type="term" value="P:amino sugar metabolic process"/>
    <property type="evidence" value="ECO:0007669"/>
    <property type="project" value="InterPro"/>
</dbReference>
<keyword evidence="1 2" id="KW-0418">Kinase</keyword>
<keyword evidence="1 2" id="KW-0808">Transferase</keyword>
<dbReference type="EMBL" id="PVXO01000023">
    <property type="protein sequence ID" value="PRR79550.1"/>
    <property type="molecule type" value="Genomic_DNA"/>
</dbReference>
<comment type="caution">
    <text evidence="2">The sequence shown here is derived from an EMBL/GenBank/DDBJ whole genome shotgun (WGS) entry which is preliminary data.</text>
</comment>
<dbReference type="GO" id="GO:0005524">
    <property type="term" value="F:ATP binding"/>
    <property type="evidence" value="ECO:0007669"/>
    <property type="project" value="UniProtKB-UniRule"/>
</dbReference>
<comment type="function">
    <text evidence="1">Catalyzes the specific phosphorylation of 1,6-anhydro-N-acetylmuramic acid (anhMurNAc) with the simultaneous cleavage of the 1,6-anhydro ring, generating MurNAc-6-P. Is required for the utilization of anhMurNAc either imported from the medium or derived from its own cell wall murein, and thus plays a role in cell wall recycling.</text>
</comment>
<dbReference type="PANTHER" id="PTHR30605">
    <property type="entry name" value="ANHYDRO-N-ACETYLMURAMIC ACID KINASE"/>
    <property type="match status" value="1"/>
</dbReference>
<dbReference type="GO" id="GO:0016301">
    <property type="term" value="F:kinase activity"/>
    <property type="evidence" value="ECO:0007669"/>
    <property type="project" value="UniProtKB-KW"/>
</dbReference>
<organism evidence="2 3">
    <name type="scientific">Clostridium liquoris</name>
    <dbReference type="NCBI Taxonomy" id="1289519"/>
    <lineage>
        <taxon>Bacteria</taxon>
        <taxon>Bacillati</taxon>
        <taxon>Bacillota</taxon>
        <taxon>Clostridia</taxon>
        <taxon>Eubacteriales</taxon>
        <taxon>Clostridiaceae</taxon>
        <taxon>Clostridium</taxon>
    </lineage>
</organism>
<comment type="catalytic activity">
    <reaction evidence="1">
        <text>1,6-anhydro-N-acetyl-beta-muramate + ATP + H2O = N-acetyl-D-muramate 6-phosphate + ADP + H(+)</text>
        <dbReference type="Rhea" id="RHEA:24952"/>
        <dbReference type="ChEBI" id="CHEBI:15377"/>
        <dbReference type="ChEBI" id="CHEBI:15378"/>
        <dbReference type="ChEBI" id="CHEBI:30616"/>
        <dbReference type="ChEBI" id="CHEBI:58690"/>
        <dbReference type="ChEBI" id="CHEBI:58722"/>
        <dbReference type="ChEBI" id="CHEBI:456216"/>
        <dbReference type="EC" id="2.7.1.170"/>
    </reaction>
</comment>
<dbReference type="Proteomes" id="UP000239706">
    <property type="component" value="Unassembled WGS sequence"/>
</dbReference>
<dbReference type="Pfam" id="PF03702">
    <property type="entry name" value="AnmK"/>
    <property type="match status" value="1"/>
</dbReference>
<dbReference type="NCBIfam" id="NF007142">
    <property type="entry name" value="PRK09585.2-1"/>
    <property type="match status" value="1"/>
</dbReference>
<comment type="pathway">
    <text evidence="1">Cell wall biogenesis; peptidoglycan recycling.</text>
</comment>
<protein>
    <recommendedName>
        <fullName evidence="1">Anhydro-N-acetylmuramic acid kinase</fullName>
        <ecNumber evidence="1">2.7.1.170</ecNumber>
    </recommendedName>
    <alternativeName>
        <fullName evidence="1">AnhMurNAc kinase</fullName>
    </alternativeName>
</protein>
<comment type="similarity">
    <text evidence="1">Belongs to the anhydro-N-acetylmuramic acid kinase family.</text>
</comment>
<accession>A0A2T0B6N8</accession>
<dbReference type="RefSeq" id="WP_106062921.1">
    <property type="nucleotide sequence ID" value="NZ_PVXO01000023.1"/>
</dbReference>
<evidence type="ECO:0000313" key="3">
    <source>
        <dbReference type="Proteomes" id="UP000239706"/>
    </source>
</evidence>
<dbReference type="CDD" id="cd24050">
    <property type="entry name" value="ASKHA_NBD_ANMK"/>
    <property type="match status" value="1"/>
</dbReference>
<dbReference type="SUPFAM" id="SSF53067">
    <property type="entry name" value="Actin-like ATPase domain"/>
    <property type="match status" value="1"/>
</dbReference>
<dbReference type="GO" id="GO:0009254">
    <property type="term" value="P:peptidoglycan turnover"/>
    <property type="evidence" value="ECO:0007669"/>
    <property type="project" value="UniProtKB-UniRule"/>
</dbReference>
<dbReference type="GO" id="GO:0016773">
    <property type="term" value="F:phosphotransferase activity, alcohol group as acceptor"/>
    <property type="evidence" value="ECO:0007669"/>
    <property type="project" value="UniProtKB-UniRule"/>
</dbReference>
<keyword evidence="1" id="KW-0547">Nucleotide-binding</keyword>
<gene>
    <name evidence="1 2" type="primary">anmK</name>
    <name evidence="2" type="ORF">CLLI_07560</name>
</gene>
<sequence length="398" mass="44193">MGKYIVGIMSGTSLDGVDAALVKINGWGENTKAELIKYIKKDMPEVIKKEIMDCCEIDRSDVRTICSLNFKLGYIFADAVKEVCKEANFSINNLDLIGCHGQTIYHIPKEYDGFYKSTLQIGEPAVIAYETKTKVVSNFRTMDMVAGGQGAPLVPYTEYILYRSHKNRLLQNIGGIGNVTVLPRDCTVEDIYAFDTGPGNMIIDEAVRELKGIPYDKNGEIAAKGKLNEKLINELMNIEYINRTPPKTTGRELFGKKFTHKLIKRCEGIKDEDLIHTVTMFTAKSICENYKRFIFPNLKIEEVILGGGGSYNNTLVNMIKALLPDCKVMIQEDLGYSSDAKEAIAFAILANETINNNFGNVTGATGASNKVILGNITPASMDENNFKNINNILKIYSI</sequence>
<dbReference type="InterPro" id="IPR043129">
    <property type="entry name" value="ATPase_NBD"/>
</dbReference>
<evidence type="ECO:0000313" key="2">
    <source>
        <dbReference type="EMBL" id="PRR79550.1"/>
    </source>
</evidence>
<name>A0A2T0B6N8_9CLOT</name>
<dbReference type="EC" id="2.7.1.170" evidence="1"/>
<dbReference type="GO" id="GO:0097175">
    <property type="term" value="P:1,6-anhydro-N-acetyl-beta-muramic acid catabolic process"/>
    <property type="evidence" value="ECO:0007669"/>
    <property type="project" value="UniProtKB-UniRule"/>
</dbReference>
<keyword evidence="1" id="KW-0119">Carbohydrate metabolism</keyword>
<dbReference type="UniPathway" id="UPA00343"/>
<keyword evidence="3" id="KW-1185">Reference proteome</keyword>
<dbReference type="HAMAP" id="MF_01270">
    <property type="entry name" value="AnhMurNAc_kinase"/>
    <property type="match status" value="1"/>
</dbReference>
<dbReference type="AlphaFoldDB" id="A0A2T0B6N8"/>
<dbReference type="OrthoDB" id="9763949at2"/>
<dbReference type="Gene3D" id="3.30.420.40">
    <property type="match status" value="2"/>
</dbReference>
<keyword evidence="1" id="KW-0067">ATP-binding</keyword>
<evidence type="ECO:0000256" key="1">
    <source>
        <dbReference type="HAMAP-Rule" id="MF_01270"/>
    </source>
</evidence>